<organism evidence="1 2">
    <name type="scientific">Paenibacillus kribbensis</name>
    <dbReference type="NCBI Taxonomy" id="172713"/>
    <lineage>
        <taxon>Bacteria</taxon>
        <taxon>Bacillati</taxon>
        <taxon>Bacillota</taxon>
        <taxon>Bacilli</taxon>
        <taxon>Bacillales</taxon>
        <taxon>Paenibacillaceae</taxon>
        <taxon>Paenibacillus</taxon>
    </lineage>
</organism>
<dbReference type="RefSeq" id="WP_007429871.1">
    <property type="nucleotide sequence ID" value="NZ_CP020028.1"/>
</dbReference>
<evidence type="ECO:0000313" key="1">
    <source>
        <dbReference type="EMBL" id="ASR48101.1"/>
    </source>
</evidence>
<gene>
    <name evidence="1" type="ORF">B4V02_16055</name>
</gene>
<accession>A0A222WQN9</accession>
<protein>
    <submittedName>
        <fullName evidence="1">YqzE family protein</fullName>
    </submittedName>
</protein>
<dbReference type="AlphaFoldDB" id="A0A222WQN9"/>
<dbReference type="OrthoDB" id="2691835at2"/>
<name>A0A222WQN9_9BACL</name>
<dbReference type="InterPro" id="IPR025622">
    <property type="entry name" value="YqzE"/>
</dbReference>
<dbReference type="Pfam" id="PF14038">
    <property type="entry name" value="YqzE"/>
    <property type="match status" value="1"/>
</dbReference>
<dbReference type="Proteomes" id="UP000214666">
    <property type="component" value="Chromosome"/>
</dbReference>
<proteinExistence type="predicted"/>
<dbReference type="STRING" id="172713.GCA_001705305_01976"/>
<reference evidence="1 2" key="1">
    <citation type="submission" date="2017-03" db="EMBL/GenBank/DDBJ databases">
        <title>Complete genome sequence of Paenibacillus Kribbensis producing bioflocculants.</title>
        <authorList>
            <person name="Lee H.-G."/>
            <person name="Oh H.-M."/>
        </authorList>
    </citation>
    <scope>NUCLEOTIDE SEQUENCE [LARGE SCALE GENOMIC DNA]</scope>
    <source>
        <strain evidence="1 2">AM49</strain>
    </source>
</reference>
<evidence type="ECO:0000313" key="2">
    <source>
        <dbReference type="Proteomes" id="UP000214666"/>
    </source>
</evidence>
<keyword evidence="2" id="KW-1185">Reference proteome</keyword>
<dbReference type="KEGG" id="pkb:B4V02_16055"/>
<sequence>MAKSDELVTYITERIVRYIETPRDVRRSQKRAREPWMNKWFGMLPLALKMWIKSARRRRRERH</sequence>
<dbReference type="EMBL" id="CP020028">
    <property type="protein sequence ID" value="ASR48101.1"/>
    <property type="molecule type" value="Genomic_DNA"/>
</dbReference>